<evidence type="ECO:0000313" key="2">
    <source>
        <dbReference type="Proteomes" id="UP001164803"/>
    </source>
</evidence>
<organism evidence="1 2">
    <name type="scientific">Alicyclobacillus dauci</name>
    <dbReference type="NCBI Taxonomy" id="1475485"/>
    <lineage>
        <taxon>Bacteria</taxon>
        <taxon>Bacillati</taxon>
        <taxon>Bacillota</taxon>
        <taxon>Bacilli</taxon>
        <taxon>Bacillales</taxon>
        <taxon>Alicyclobacillaceae</taxon>
        <taxon>Alicyclobacillus</taxon>
    </lineage>
</organism>
<name>A0ABY6Z5Q8_9BACL</name>
<proteinExistence type="predicted"/>
<evidence type="ECO:0000313" key="1">
    <source>
        <dbReference type="EMBL" id="WAH38217.1"/>
    </source>
</evidence>
<dbReference type="InterPro" id="IPR025916">
    <property type="entry name" value="YdjO"/>
</dbReference>
<sequence length="62" mass="7136">MFGKRNEEVIPDVETQIWSCTNDACNVWMRKDFSFASEPTCPICNSPMEQGVRDLPEININK</sequence>
<reference evidence="1" key="1">
    <citation type="submission" date="2022-08" db="EMBL/GenBank/DDBJ databases">
        <title>Alicyclobacillus dauci DSM2870, complete genome.</title>
        <authorList>
            <person name="Wang Q."/>
            <person name="Cai R."/>
            <person name="Wang Z."/>
        </authorList>
    </citation>
    <scope>NUCLEOTIDE SEQUENCE</scope>
    <source>
        <strain evidence="1">DSM 28700</strain>
    </source>
</reference>
<dbReference type="RefSeq" id="WP_268045780.1">
    <property type="nucleotide sequence ID" value="NZ_CP104064.1"/>
</dbReference>
<protein>
    <submittedName>
        <fullName evidence="1">Cold-shock protein</fullName>
    </submittedName>
</protein>
<keyword evidence="2" id="KW-1185">Reference proteome</keyword>
<dbReference type="Proteomes" id="UP001164803">
    <property type="component" value="Chromosome"/>
</dbReference>
<accession>A0ABY6Z5Q8</accession>
<dbReference type="EMBL" id="CP104064">
    <property type="protein sequence ID" value="WAH38217.1"/>
    <property type="molecule type" value="Genomic_DNA"/>
</dbReference>
<dbReference type="Pfam" id="PF14169">
    <property type="entry name" value="YdjO"/>
    <property type="match status" value="1"/>
</dbReference>
<gene>
    <name evidence="1" type="ORF">NZD86_06980</name>
</gene>